<dbReference type="PANTHER" id="PTHR18945">
    <property type="entry name" value="NEUROTRANSMITTER GATED ION CHANNEL"/>
    <property type="match status" value="1"/>
</dbReference>
<feature type="transmembrane region" description="Helical" evidence="5">
    <location>
        <begin position="235"/>
        <end position="263"/>
    </location>
</feature>
<dbReference type="InterPro" id="IPR006202">
    <property type="entry name" value="Neur_chan_lig-bd"/>
</dbReference>
<accession>A0A8B6H2R8</accession>
<dbReference type="EMBL" id="UYJE01009354">
    <property type="protein sequence ID" value="VDI72629.1"/>
    <property type="molecule type" value="Genomic_DNA"/>
</dbReference>
<feature type="domain" description="Neurotransmitter-gated ion-channel transmembrane" evidence="7">
    <location>
        <begin position="182"/>
        <end position="271"/>
    </location>
</feature>
<gene>
    <name evidence="8" type="ORF">MGAL_10B022003</name>
</gene>
<dbReference type="InterPro" id="IPR036719">
    <property type="entry name" value="Neuro-gated_channel_TM_sf"/>
</dbReference>
<name>A0A8B6H2R8_MYTGA</name>
<feature type="domain" description="Neurotransmitter-gated ion-channel ligand-binding" evidence="6">
    <location>
        <begin position="1"/>
        <end position="172"/>
    </location>
</feature>
<evidence type="ECO:0000256" key="4">
    <source>
        <dbReference type="ARBA" id="ARBA00023136"/>
    </source>
</evidence>
<dbReference type="SUPFAM" id="SSF63712">
    <property type="entry name" value="Nicotinic receptor ligand binding domain-like"/>
    <property type="match status" value="1"/>
</dbReference>
<dbReference type="CDD" id="cd18989">
    <property type="entry name" value="LGIC_ECD_cation"/>
    <property type="match status" value="1"/>
</dbReference>
<dbReference type="GO" id="GO:0016020">
    <property type="term" value="C:membrane"/>
    <property type="evidence" value="ECO:0007669"/>
    <property type="project" value="UniProtKB-SubCell"/>
</dbReference>
<evidence type="ECO:0000256" key="3">
    <source>
        <dbReference type="ARBA" id="ARBA00022989"/>
    </source>
</evidence>
<dbReference type="OrthoDB" id="6080865at2759"/>
<evidence type="ECO:0000313" key="8">
    <source>
        <dbReference type="EMBL" id="VDI72629.1"/>
    </source>
</evidence>
<keyword evidence="3 5" id="KW-1133">Transmembrane helix</keyword>
<keyword evidence="9" id="KW-1185">Reference proteome</keyword>
<dbReference type="SUPFAM" id="SSF90112">
    <property type="entry name" value="Neurotransmitter-gated ion-channel transmembrane pore"/>
    <property type="match status" value="1"/>
</dbReference>
<feature type="transmembrane region" description="Helical" evidence="5">
    <location>
        <begin position="323"/>
        <end position="344"/>
    </location>
</feature>
<evidence type="ECO:0000313" key="9">
    <source>
        <dbReference type="Proteomes" id="UP000596742"/>
    </source>
</evidence>
<dbReference type="Gene3D" id="2.70.170.10">
    <property type="entry name" value="Neurotransmitter-gated ion-channel ligand-binding domain"/>
    <property type="match status" value="1"/>
</dbReference>
<sequence>MTFYLMSITKFEEIDETIVVLGGLHCDWNDAGISWNPSSYGNIPYIILSSKHIWKPPMTLVNAVDILSPIEGNTDNLATIFSDGNVSLGLGGILSAKCTTDISKFPYDSQTCNLKFAVWGLSAETAVLIESSDPISMLFYTPNSNWNLTSYHSRGVIWNQYSTFEIFLTIKRESLYYSVMVVCPTILFGLLNPLVFLLPVDSGERIGLGMTILLSYAIFLTLVSSAIPASSNPMCYLLIIMIMTIVISGVIVVMSISISYLYYREDKKKMNAFWKLIGSRLPWTRKDNIVTVVPITDEKPAICKTSTPHGNVNWKDVSYGLDILFLIVSYIIMLCLITVFFIIVS</sequence>
<proteinExistence type="predicted"/>
<evidence type="ECO:0000259" key="7">
    <source>
        <dbReference type="Pfam" id="PF02932"/>
    </source>
</evidence>
<dbReference type="InterPro" id="IPR036734">
    <property type="entry name" value="Neur_chan_lig-bd_sf"/>
</dbReference>
<dbReference type="Pfam" id="PF02931">
    <property type="entry name" value="Neur_chan_LBD"/>
    <property type="match status" value="1"/>
</dbReference>
<feature type="transmembrane region" description="Helical" evidence="5">
    <location>
        <begin position="175"/>
        <end position="200"/>
    </location>
</feature>
<dbReference type="InterPro" id="IPR006201">
    <property type="entry name" value="Neur_channel"/>
</dbReference>
<keyword evidence="4 5" id="KW-0472">Membrane</keyword>
<feature type="transmembrane region" description="Helical" evidence="5">
    <location>
        <begin position="206"/>
        <end position="223"/>
    </location>
</feature>
<dbReference type="CDD" id="cd19051">
    <property type="entry name" value="LGIC_TM_cation"/>
    <property type="match status" value="1"/>
</dbReference>
<evidence type="ECO:0000259" key="6">
    <source>
        <dbReference type="Pfam" id="PF02931"/>
    </source>
</evidence>
<comment type="caution">
    <text evidence="8">The sequence shown here is derived from an EMBL/GenBank/DDBJ whole genome shotgun (WGS) entry which is preliminary data.</text>
</comment>
<dbReference type="Pfam" id="PF02932">
    <property type="entry name" value="Neur_chan_memb"/>
    <property type="match status" value="1"/>
</dbReference>
<comment type="subcellular location">
    <subcellularLocation>
        <location evidence="1">Membrane</location>
        <topology evidence="1">Multi-pass membrane protein</topology>
    </subcellularLocation>
</comment>
<reference evidence="8" key="1">
    <citation type="submission" date="2018-11" db="EMBL/GenBank/DDBJ databases">
        <authorList>
            <person name="Alioto T."/>
            <person name="Alioto T."/>
        </authorList>
    </citation>
    <scope>NUCLEOTIDE SEQUENCE</scope>
</reference>
<evidence type="ECO:0000256" key="2">
    <source>
        <dbReference type="ARBA" id="ARBA00022692"/>
    </source>
</evidence>
<keyword evidence="2 5" id="KW-0812">Transmembrane</keyword>
<protein>
    <submittedName>
        <fullName evidence="8">Uncharacterized protein</fullName>
    </submittedName>
</protein>
<organism evidence="8 9">
    <name type="scientific">Mytilus galloprovincialis</name>
    <name type="common">Mediterranean mussel</name>
    <dbReference type="NCBI Taxonomy" id="29158"/>
    <lineage>
        <taxon>Eukaryota</taxon>
        <taxon>Metazoa</taxon>
        <taxon>Spiralia</taxon>
        <taxon>Lophotrochozoa</taxon>
        <taxon>Mollusca</taxon>
        <taxon>Bivalvia</taxon>
        <taxon>Autobranchia</taxon>
        <taxon>Pteriomorphia</taxon>
        <taxon>Mytilida</taxon>
        <taxon>Mytiloidea</taxon>
        <taxon>Mytilidae</taxon>
        <taxon>Mytilinae</taxon>
        <taxon>Mytilus</taxon>
    </lineage>
</organism>
<dbReference type="InterPro" id="IPR038050">
    <property type="entry name" value="Neuro_actylchol_rec"/>
</dbReference>
<evidence type="ECO:0000256" key="5">
    <source>
        <dbReference type="SAM" id="Phobius"/>
    </source>
</evidence>
<dbReference type="InterPro" id="IPR006029">
    <property type="entry name" value="Neurotrans-gated_channel_TM"/>
</dbReference>
<dbReference type="GO" id="GO:0005230">
    <property type="term" value="F:extracellular ligand-gated monoatomic ion channel activity"/>
    <property type="evidence" value="ECO:0007669"/>
    <property type="project" value="InterPro"/>
</dbReference>
<dbReference type="Gene3D" id="1.20.58.390">
    <property type="entry name" value="Neurotransmitter-gated ion-channel transmembrane domain"/>
    <property type="match status" value="1"/>
</dbReference>
<dbReference type="PRINTS" id="PR00252">
    <property type="entry name" value="NRIONCHANNEL"/>
</dbReference>
<dbReference type="Proteomes" id="UP000596742">
    <property type="component" value="Unassembled WGS sequence"/>
</dbReference>
<evidence type="ECO:0000256" key="1">
    <source>
        <dbReference type="ARBA" id="ARBA00004141"/>
    </source>
</evidence>
<dbReference type="AlphaFoldDB" id="A0A8B6H2R8"/>
<dbReference type="GO" id="GO:0004888">
    <property type="term" value="F:transmembrane signaling receptor activity"/>
    <property type="evidence" value="ECO:0007669"/>
    <property type="project" value="InterPro"/>
</dbReference>